<proteinExistence type="inferred from homology"/>
<comment type="caution">
    <text evidence="5">The sequence shown here is derived from an EMBL/GenBank/DDBJ whole genome shotgun (WGS) entry which is preliminary data.</text>
</comment>
<keyword evidence="1 4" id="KW-0489">Methyltransferase</keyword>
<organism evidence="5 6">
    <name type="scientific">Candidatus Schekmanbacteria bacterium GWA2_38_11</name>
    <dbReference type="NCBI Taxonomy" id="1817876"/>
    <lineage>
        <taxon>Bacteria</taxon>
        <taxon>Candidatus Schekmaniibacteriota</taxon>
    </lineage>
</organism>
<evidence type="ECO:0000256" key="3">
    <source>
        <dbReference type="ARBA" id="ARBA00022691"/>
    </source>
</evidence>
<dbReference type="AlphaFoldDB" id="A0A1F7RL60"/>
<comment type="catalytic activity">
    <reaction evidence="4">
        <text>a 2-demethylmenaquinol + S-adenosyl-L-methionine = a menaquinol + S-adenosyl-L-homocysteine + H(+)</text>
        <dbReference type="Rhea" id="RHEA:42640"/>
        <dbReference type="Rhea" id="RHEA-COMP:9539"/>
        <dbReference type="Rhea" id="RHEA-COMP:9563"/>
        <dbReference type="ChEBI" id="CHEBI:15378"/>
        <dbReference type="ChEBI" id="CHEBI:18151"/>
        <dbReference type="ChEBI" id="CHEBI:55437"/>
        <dbReference type="ChEBI" id="CHEBI:57856"/>
        <dbReference type="ChEBI" id="CHEBI:59789"/>
        <dbReference type="EC" id="2.1.1.163"/>
    </reaction>
</comment>
<dbReference type="PROSITE" id="PS51608">
    <property type="entry name" value="SAM_MT_UBIE"/>
    <property type="match status" value="1"/>
</dbReference>
<comment type="pathway">
    <text evidence="4">Quinol/quinone metabolism; menaquinone biosynthesis; menaquinol from 1,4-dihydroxy-2-naphthoate: step 2/2.</text>
</comment>
<dbReference type="GO" id="GO:0032259">
    <property type="term" value="P:methylation"/>
    <property type="evidence" value="ECO:0007669"/>
    <property type="project" value="UniProtKB-KW"/>
</dbReference>
<dbReference type="PANTHER" id="PTHR43591">
    <property type="entry name" value="METHYLTRANSFERASE"/>
    <property type="match status" value="1"/>
</dbReference>
<dbReference type="SUPFAM" id="SSF53335">
    <property type="entry name" value="S-adenosyl-L-methionine-dependent methyltransferases"/>
    <property type="match status" value="1"/>
</dbReference>
<dbReference type="GO" id="GO:0043770">
    <property type="term" value="F:demethylmenaquinone methyltransferase activity"/>
    <property type="evidence" value="ECO:0007669"/>
    <property type="project" value="UniProtKB-UniRule"/>
</dbReference>
<dbReference type="PROSITE" id="PS01183">
    <property type="entry name" value="UBIE_1"/>
    <property type="match status" value="1"/>
</dbReference>
<evidence type="ECO:0000313" key="5">
    <source>
        <dbReference type="EMBL" id="OGL41617.1"/>
    </source>
</evidence>
<protein>
    <recommendedName>
        <fullName evidence="4">Demethylmenaquinone methyltransferase</fullName>
        <ecNumber evidence="4">2.1.1.163</ecNumber>
    </recommendedName>
</protein>
<dbReference type="PANTHER" id="PTHR43591:SF24">
    <property type="entry name" value="2-METHOXY-6-POLYPRENYL-1,4-BENZOQUINOL METHYLASE, MITOCHONDRIAL"/>
    <property type="match status" value="1"/>
</dbReference>
<dbReference type="Pfam" id="PF01209">
    <property type="entry name" value="Ubie_methyltran"/>
    <property type="match status" value="1"/>
</dbReference>
<evidence type="ECO:0000313" key="6">
    <source>
        <dbReference type="Proteomes" id="UP000178526"/>
    </source>
</evidence>
<dbReference type="GO" id="GO:0009234">
    <property type="term" value="P:menaquinone biosynthetic process"/>
    <property type="evidence" value="ECO:0007669"/>
    <property type="project" value="UniProtKB-UniRule"/>
</dbReference>
<sequence length="244" mass="27736">MFASISSRYDLLNHILSLGFDRLWRKKTAKLILSANPTKVLDVCAGTLDLSMAIASQSGFKGTVIGADFCKEMLVLGKKKIEKERQEPEVRSQESEKSTPNPKLLTLNSNLIPVCADTLYLPFKDNSFDVITSAFGIRNIEALKDALSEMRRVIKDKGRAVILEFYKPKSTFLFSLYLFYFRKILPLAGRIISRDKNAYYYLQDSVVSFLSQEEMKREMELAGFRKVSYKDLTFGVTTIHIGTK</sequence>
<dbReference type="InterPro" id="IPR029063">
    <property type="entry name" value="SAM-dependent_MTases_sf"/>
</dbReference>
<dbReference type="CDD" id="cd02440">
    <property type="entry name" value="AdoMet_MTases"/>
    <property type="match status" value="1"/>
</dbReference>
<gene>
    <name evidence="4" type="primary">menG</name>
    <name evidence="5" type="ORF">A2042_05090</name>
</gene>
<evidence type="ECO:0000256" key="2">
    <source>
        <dbReference type="ARBA" id="ARBA00022679"/>
    </source>
</evidence>
<feature type="binding site" evidence="4">
    <location>
        <position position="68"/>
    </location>
    <ligand>
        <name>S-adenosyl-L-methionine</name>
        <dbReference type="ChEBI" id="CHEBI:59789"/>
    </ligand>
</feature>
<evidence type="ECO:0000256" key="1">
    <source>
        <dbReference type="ARBA" id="ARBA00022603"/>
    </source>
</evidence>
<comment type="caution">
    <text evidence="4">Lacks conserved residue(s) required for the propagation of feature annotation.</text>
</comment>
<dbReference type="InterPro" id="IPR004033">
    <property type="entry name" value="UbiE/COQ5_MeTrFase"/>
</dbReference>
<dbReference type="UniPathway" id="UPA00079">
    <property type="reaction ID" value="UER00169"/>
</dbReference>
<keyword evidence="2 4" id="KW-0808">Transferase</keyword>
<reference evidence="5 6" key="1">
    <citation type="journal article" date="2016" name="Nat. Commun.">
        <title>Thousands of microbial genomes shed light on interconnected biogeochemical processes in an aquifer system.</title>
        <authorList>
            <person name="Anantharaman K."/>
            <person name="Brown C.T."/>
            <person name="Hug L.A."/>
            <person name="Sharon I."/>
            <person name="Castelle C.J."/>
            <person name="Probst A.J."/>
            <person name="Thomas B.C."/>
            <person name="Singh A."/>
            <person name="Wilkins M.J."/>
            <person name="Karaoz U."/>
            <person name="Brodie E.L."/>
            <person name="Williams K.H."/>
            <person name="Hubbard S.S."/>
            <person name="Banfield J.F."/>
        </authorList>
    </citation>
    <scope>NUCLEOTIDE SEQUENCE [LARGE SCALE GENOMIC DNA]</scope>
</reference>
<evidence type="ECO:0000256" key="4">
    <source>
        <dbReference type="HAMAP-Rule" id="MF_01813"/>
    </source>
</evidence>
<dbReference type="EC" id="2.1.1.163" evidence="4"/>
<feature type="binding site" evidence="4">
    <location>
        <position position="47"/>
    </location>
    <ligand>
        <name>S-adenosyl-L-methionine</name>
        <dbReference type="ChEBI" id="CHEBI:59789"/>
    </ligand>
</feature>
<comment type="function">
    <text evidence="4">Methyltransferase required for the conversion of demethylmenaquinol (DMKH2) to menaquinol (MKH2).</text>
</comment>
<comment type="similarity">
    <text evidence="4">Belongs to the class I-like SAM-binding methyltransferase superfamily. MenG/UbiE family.</text>
</comment>
<name>A0A1F7RL60_9BACT</name>
<accession>A0A1F7RL60</accession>
<keyword evidence="3 4" id="KW-0949">S-adenosyl-L-methionine</keyword>
<feature type="binding site" evidence="4">
    <location>
        <begin position="117"/>
        <end position="118"/>
    </location>
    <ligand>
        <name>S-adenosyl-L-methionine</name>
        <dbReference type="ChEBI" id="CHEBI:59789"/>
    </ligand>
</feature>
<dbReference type="Gene3D" id="3.40.50.150">
    <property type="entry name" value="Vaccinia Virus protein VP39"/>
    <property type="match status" value="1"/>
</dbReference>
<dbReference type="InterPro" id="IPR023576">
    <property type="entry name" value="UbiE/COQ5_MeTrFase_CS"/>
</dbReference>
<dbReference type="HAMAP" id="MF_01813">
    <property type="entry name" value="MenG_UbiE_methyltr"/>
    <property type="match status" value="1"/>
</dbReference>
<dbReference type="EMBL" id="MGDB01000067">
    <property type="protein sequence ID" value="OGL41617.1"/>
    <property type="molecule type" value="Genomic_DNA"/>
</dbReference>
<keyword evidence="4" id="KW-0474">Menaquinone biosynthesis</keyword>
<dbReference type="Proteomes" id="UP000178526">
    <property type="component" value="Unassembled WGS sequence"/>
</dbReference>